<dbReference type="EC" id="2.3.1.9" evidence="7"/>
<dbReference type="SUPFAM" id="SSF53901">
    <property type="entry name" value="Thiolase-like"/>
    <property type="match status" value="2"/>
</dbReference>
<reference evidence="7 8" key="1">
    <citation type="submission" date="2020-07" db="EMBL/GenBank/DDBJ databases">
        <title>Sequencing the genomes of 1000 actinobacteria strains.</title>
        <authorList>
            <person name="Klenk H.-P."/>
        </authorList>
    </citation>
    <scope>NUCLEOTIDE SEQUENCE [LARGE SCALE GENOMIC DNA]</scope>
    <source>
        <strain evidence="7 8">LI1</strain>
    </source>
</reference>
<dbReference type="PANTHER" id="PTHR18919:SF151">
    <property type="entry name" value="BLR2427 PROTEIN"/>
    <property type="match status" value="1"/>
</dbReference>
<keyword evidence="3 4" id="KW-0012">Acyltransferase</keyword>
<dbReference type="Pfam" id="PF00108">
    <property type="entry name" value="Thiolase_N"/>
    <property type="match status" value="1"/>
</dbReference>
<evidence type="ECO:0000313" key="8">
    <source>
        <dbReference type="Proteomes" id="UP000537260"/>
    </source>
</evidence>
<evidence type="ECO:0000256" key="1">
    <source>
        <dbReference type="ARBA" id="ARBA00010982"/>
    </source>
</evidence>
<dbReference type="PANTHER" id="PTHR18919">
    <property type="entry name" value="ACETYL-COA C-ACYLTRANSFERASE"/>
    <property type="match status" value="1"/>
</dbReference>
<dbReference type="GO" id="GO:0003985">
    <property type="term" value="F:acetyl-CoA C-acetyltransferase activity"/>
    <property type="evidence" value="ECO:0007669"/>
    <property type="project" value="UniProtKB-EC"/>
</dbReference>
<feature type="domain" description="Thiolase C-terminal" evidence="6">
    <location>
        <begin position="271"/>
        <end position="394"/>
    </location>
</feature>
<dbReference type="InterPro" id="IPR016039">
    <property type="entry name" value="Thiolase-like"/>
</dbReference>
<gene>
    <name evidence="7" type="ORF">HNR05_000480</name>
</gene>
<dbReference type="AlphaFoldDB" id="A0A7Z0ECV8"/>
<dbReference type="InterPro" id="IPR020617">
    <property type="entry name" value="Thiolase_C"/>
</dbReference>
<proteinExistence type="inferred from homology"/>
<dbReference type="NCBIfam" id="TIGR01930">
    <property type="entry name" value="AcCoA-C-Actrans"/>
    <property type="match status" value="1"/>
</dbReference>
<dbReference type="Proteomes" id="UP000537260">
    <property type="component" value="Unassembled WGS sequence"/>
</dbReference>
<dbReference type="Gene3D" id="3.40.47.10">
    <property type="match status" value="1"/>
</dbReference>
<evidence type="ECO:0000313" key="7">
    <source>
        <dbReference type="EMBL" id="NYJ18689.1"/>
    </source>
</evidence>
<evidence type="ECO:0000259" key="6">
    <source>
        <dbReference type="Pfam" id="PF02803"/>
    </source>
</evidence>
<comment type="similarity">
    <text evidence="1 4">Belongs to the thiolase-like superfamily. Thiolase family.</text>
</comment>
<dbReference type="InterPro" id="IPR002155">
    <property type="entry name" value="Thiolase"/>
</dbReference>
<evidence type="ECO:0000256" key="3">
    <source>
        <dbReference type="ARBA" id="ARBA00023315"/>
    </source>
</evidence>
<dbReference type="RefSeq" id="WP_179577563.1">
    <property type="nucleotide sequence ID" value="NZ_JACCFM010000001.1"/>
</dbReference>
<name>A0A7Z0ECV8_9MICO</name>
<protein>
    <submittedName>
        <fullName evidence="7">Acetyl-CoA C-acetyltransferase</fullName>
        <ecNumber evidence="7">2.3.1.9</ecNumber>
    </submittedName>
</protein>
<dbReference type="PIRSF" id="PIRSF000429">
    <property type="entry name" value="Ac-CoA_Ac_transf"/>
    <property type="match status" value="1"/>
</dbReference>
<comment type="caution">
    <text evidence="7">The sequence shown here is derived from an EMBL/GenBank/DDBJ whole genome shotgun (WGS) entry which is preliminary data.</text>
</comment>
<keyword evidence="8" id="KW-1185">Reference proteome</keyword>
<evidence type="ECO:0000256" key="2">
    <source>
        <dbReference type="ARBA" id="ARBA00022679"/>
    </source>
</evidence>
<dbReference type="InterPro" id="IPR020616">
    <property type="entry name" value="Thiolase_N"/>
</dbReference>
<dbReference type="Pfam" id="PF02803">
    <property type="entry name" value="Thiolase_C"/>
    <property type="match status" value="1"/>
</dbReference>
<organism evidence="7 8">
    <name type="scientific">Glaciibacter psychrotolerans</name>
    <dbReference type="NCBI Taxonomy" id="670054"/>
    <lineage>
        <taxon>Bacteria</taxon>
        <taxon>Bacillati</taxon>
        <taxon>Actinomycetota</taxon>
        <taxon>Actinomycetes</taxon>
        <taxon>Micrococcales</taxon>
        <taxon>Microbacteriaceae</taxon>
        <taxon>Glaciibacter</taxon>
    </lineage>
</organism>
<evidence type="ECO:0000259" key="5">
    <source>
        <dbReference type="Pfam" id="PF00108"/>
    </source>
</evidence>
<dbReference type="CDD" id="cd00751">
    <property type="entry name" value="thiolase"/>
    <property type="match status" value="1"/>
</dbReference>
<feature type="domain" description="Thiolase N-terminal" evidence="5">
    <location>
        <begin position="8"/>
        <end position="259"/>
    </location>
</feature>
<accession>A0A7Z0ECV8</accession>
<dbReference type="EMBL" id="JACCFM010000001">
    <property type="protein sequence ID" value="NYJ18689.1"/>
    <property type="molecule type" value="Genomic_DNA"/>
</dbReference>
<sequence length="397" mass="39450">MADLTAPVVIAARRTPLAIRGARLAQIPAEQLAAAVIGATVQDARAQDARAQDATAEQSIPRSVGGVILGNCMGPGGNLARLSALAAGLDVKVPGMTVDTQCGSGLSAILSTAAEARLDATERVWIAGGTESASTAPTRSQAGRAYARAPFTPAGFPDPDMGSAAQALAELDGIDRRAQDAYAERSHRLALAAQAAGRFDAEIVALGHELHDHGPRNGMRAMLPRFPALFASSPEHAGTVTAGNSSRNSDGAAAVAIVAGSSRGEAPGLALVASATIGCDPSLPGIGPVDAVLALLAERGVSLDDVAAVEIVEAFAAQTLAVLGRLGLAPGGVVDSRVCADGGALALGHPWGASGAVSVVRLFSRLVRGGAPAGTLGVATAAIGGGMGVAALFEVVR</sequence>
<keyword evidence="2 4" id="KW-0808">Transferase</keyword>
<evidence type="ECO:0000256" key="4">
    <source>
        <dbReference type="RuleBase" id="RU003557"/>
    </source>
</evidence>